<feature type="binding site" evidence="16">
    <location>
        <position position="383"/>
    </location>
    <ligand>
        <name>ATP</name>
        <dbReference type="ChEBI" id="CHEBI:30616"/>
    </ligand>
</feature>
<reference evidence="20" key="1">
    <citation type="submission" date="2015-11" db="EMBL/GenBank/DDBJ databases">
        <authorList>
            <person name="Varghese N."/>
        </authorList>
    </citation>
    <scope>NUCLEOTIDE SEQUENCE [LARGE SCALE GENOMIC DNA]</scope>
    <source>
        <strain evidence="20">DSM 45899</strain>
    </source>
</reference>
<evidence type="ECO:0000313" key="19">
    <source>
        <dbReference type="EMBL" id="CUU59376.1"/>
    </source>
</evidence>
<comment type="catalytic activity">
    <reaction evidence="16">
        <text>K(+)(out) + ATP + H2O = K(+)(in) + ADP + phosphate + H(+)</text>
        <dbReference type="Rhea" id="RHEA:16777"/>
        <dbReference type="ChEBI" id="CHEBI:15377"/>
        <dbReference type="ChEBI" id="CHEBI:15378"/>
        <dbReference type="ChEBI" id="CHEBI:29103"/>
        <dbReference type="ChEBI" id="CHEBI:30616"/>
        <dbReference type="ChEBI" id="CHEBI:43474"/>
        <dbReference type="ChEBI" id="CHEBI:456216"/>
        <dbReference type="EC" id="7.2.2.6"/>
    </reaction>
</comment>
<evidence type="ECO:0000256" key="9">
    <source>
        <dbReference type="ARBA" id="ARBA00022840"/>
    </source>
</evidence>
<dbReference type="InterPro" id="IPR036412">
    <property type="entry name" value="HAD-like_sf"/>
</dbReference>
<dbReference type="SFLD" id="SFLDS00003">
    <property type="entry name" value="Haloacid_Dehalogenase"/>
    <property type="match status" value="1"/>
</dbReference>
<dbReference type="FunFam" id="2.70.150.10:FF:000033">
    <property type="entry name" value="Potassium-transporting ATPase ATP-binding subunit"/>
    <property type="match status" value="1"/>
</dbReference>
<feature type="active site" description="4-aspartylphosphate intermediate" evidence="16">
    <location>
        <position position="342"/>
    </location>
</feature>
<evidence type="ECO:0000256" key="2">
    <source>
        <dbReference type="ARBA" id="ARBA00022448"/>
    </source>
</evidence>
<comment type="similarity">
    <text evidence="16">Belongs to the cation transport ATPase (P-type) (TC 3.A.3) family. Type IA subfamily.</text>
</comment>
<evidence type="ECO:0000256" key="13">
    <source>
        <dbReference type="ARBA" id="ARBA00022989"/>
    </source>
</evidence>
<dbReference type="FunFam" id="3.40.1110.10:FF:000007">
    <property type="entry name" value="Potassium-transporting ATPase ATP-binding subunit"/>
    <property type="match status" value="1"/>
</dbReference>
<evidence type="ECO:0000256" key="11">
    <source>
        <dbReference type="ARBA" id="ARBA00022958"/>
    </source>
</evidence>
<dbReference type="RefSeq" id="WP_091283431.1">
    <property type="nucleotide sequence ID" value="NZ_FAOZ01000027.1"/>
</dbReference>
<dbReference type="EC" id="7.2.2.6" evidence="16"/>
<dbReference type="InterPro" id="IPR008250">
    <property type="entry name" value="ATPase_P-typ_transduc_dom_A_sf"/>
</dbReference>
<evidence type="ECO:0000256" key="4">
    <source>
        <dbReference type="ARBA" id="ARBA00022538"/>
    </source>
</evidence>
<feature type="transmembrane region" description="Helical" evidence="16">
    <location>
        <begin position="240"/>
        <end position="265"/>
    </location>
</feature>
<dbReference type="SUPFAM" id="SSF56784">
    <property type="entry name" value="HAD-like"/>
    <property type="match status" value="1"/>
</dbReference>
<comment type="subcellular location">
    <subcellularLocation>
        <location evidence="1 16">Cell membrane</location>
        <topology evidence="1 16">Multi-pass membrane protein</topology>
    </subcellularLocation>
</comment>
<comment type="subunit">
    <text evidence="16">The system is composed of three essential subunits: KdpA, KdpB and KdpC.</text>
</comment>
<keyword evidence="12 16" id="KW-1278">Translocase</keyword>
<dbReference type="InterPro" id="IPR059000">
    <property type="entry name" value="ATPase_P-type_domA"/>
</dbReference>
<dbReference type="InterPro" id="IPR023299">
    <property type="entry name" value="ATPase_P-typ_cyto_dom_N"/>
</dbReference>
<evidence type="ECO:0000256" key="16">
    <source>
        <dbReference type="HAMAP-Rule" id="MF_00285"/>
    </source>
</evidence>
<accession>A0A0S4QUU4</accession>
<feature type="transmembrane region" description="Helical" evidence="16">
    <location>
        <begin position="714"/>
        <end position="737"/>
    </location>
</feature>
<evidence type="ECO:0000256" key="8">
    <source>
        <dbReference type="ARBA" id="ARBA00022741"/>
    </source>
</evidence>
<keyword evidence="4 16" id="KW-0633">Potassium transport</keyword>
<keyword evidence="9 16" id="KW-0067">ATP-binding</keyword>
<dbReference type="Gene3D" id="2.70.150.10">
    <property type="entry name" value="Calcium-transporting ATPase, cytoplasmic transduction domain A"/>
    <property type="match status" value="1"/>
</dbReference>
<feature type="binding site" evidence="16">
    <location>
        <position position="379"/>
    </location>
    <ligand>
        <name>ATP</name>
        <dbReference type="ChEBI" id="CHEBI:30616"/>
    </ligand>
</feature>
<evidence type="ECO:0000256" key="6">
    <source>
        <dbReference type="ARBA" id="ARBA00022692"/>
    </source>
</evidence>
<dbReference type="InterPro" id="IPR006391">
    <property type="entry name" value="P-type_ATPase_bsu_IA"/>
</dbReference>
<feature type="binding site" evidence="16">
    <location>
        <position position="576"/>
    </location>
    <ligand>
        <name>Mg(2+)</name>
        <dbReference type="ChEBI" id="CHEBI:18420"/>
    </ligand>
</feature>
<dbReference type="InterPro" id="IPR023298">
    <property type="entry name" value="ATPase_P-typ_TM_dom_sf"/>
</dbReference>
<dbReference type="SFLD" id="SFLDG00002">
    <property type="entry name" value="C1.7:_P-type_atpase_like"/>
    <property type="match status" value="1"/>
</dbReference>
<evidence type="ECO:0000256" key="17">
    <source>
        <dbReference type="SAM" id="MobiDB-lite"/>
    </source>
</evidence>
<feature type="transmembrane region" description="Helical" evidence="16">
    <location>
        <begin position="285"/>
        <end position="311"/>
    </location>
</feature>
<feature type="binding site" evidence="16">
    <location>
        <position position="445"/>
    </location>
    <ligand>
        <name>ATP</name>
        <dbReference type="ChEBI" id="CHEBI:30616"/>
    </ligand>
</feature>
<feature type="transmembrane region" description="Helical" evidence="16">
    <location>
        <begin position="642"/>
        <end position="660"/>
    </location>
</feature>
<dbReference type="EMBL" id="FAOZ01000027">
    <property type="protein sequence ID" value="CUU59376.1"/>
    <property type="molecule type" value="Genomic_DNA"/>
</dbReference>
<feature type="region of interest" description="Disordered" evidence="17">
    <location>
        <begin position="1"/>
        <end position="33"/>
    </location>
</feature>
<evidence type="ECO:0000313" key="20">
    <source>
        <dbReference type="Proteomes" id="UP000198802"/>
    </source>
</evidence>
<dbReference type="InterPro" id="IPR023214">
    <property type="entry name" value="HAD_sf"/>
</dbReference>
<keyword evidence="10 16" id="KW-0460">Magnesium</keyword>
<evidence type="ECO:0000256" key="3">
    <source>
        <dbReference type="ARBA" id="ARBA00022475"/>
    </source>
</evidence>
<dbReference type="GO" id="GO:0005886">
    <property type="term" value="C:plasma membrane"/>
    <property type="evidence" value="ECO:0007669"/>
    <property type="project" value="UniProtKB-SubCell"/>
</dbReference>
<dbReference type="PROSITE" id="PS00154">
    <property type="entry name" value="ATPASE_E1_E2"/>
    <property type="match status" value="1"/>
</dbReference>
<dbReference type="NCBIfam" id="TIGR01494">
    <property type="entry name" value="ATPase_P-type"/>
    <property type="match status" value="1"/>
</dbReference>
<dbReference type="InterPro" id="IPR018303">
    <property type="entry name" value="ATPase_P-typ_P_site"/>
</dbReference>
<proteinExistence type="inferred from homology"/>
<dbReference type="SUPFAM" id="SSF81653">
    <property type="entry name" value="Calcium ATPase, transduction domain A"/>
    <property type="match status" value="1"/>
</dbReference>
<feature type="binding site" evidence="16">
    <location>
        <position position="580"/>
    </location>
    <ligand>
        <name>Mg(2+)</name>
        <dbReference type="ChEBI" id="CHEBI:18420"/>
    </ligand>
</feature>
<dbReference type="Pfam" id="PF00122">
    <property type="entry name" value="E1-E2_ATPase"/>
    <property type="match status" value="1"/>
</dbReference>
<evidence type="ECO:0000256" key="14">
    <source>
        <dbReference type="ARBA" id="ARBA00023065"/>
    </source>
</evidence>
<keyword evidence="15 16" id="KW-0472">Membrane</keyword>
<organism evidence="19 20">
    <name type="scientific">Parafrankia irregularis</name>
    <dbReference type="NCBI Taxonomy" id="795642"/>
    <lineage>
        <taxon>Bacteria</taxon>
        <taxon>Bacillati</taxon>
        <taxon>Actinomycetota</taxon>
        <taxon>Actinomycetes</taxon>
        <taxon>Frankiales</taxon>
        <taxon>Frankiaceae</taxon>
        <taxon>Parafrankia</taxon>
    </lineage>
</organism>
<protein>
    <recommendedName>
        <fullName evidence="16">Potassium-transporting ATPase ATP-binding subunit</fullName>
        <ecNumber evidence="16">7.2.2.6</ecNumber>
    </recommendedName>
    <alternativeName>
        <fullName evidence="16">ATP phosphohydrolase [potassium-transporting] B chain</fullName>
    </alternativeName>
    <alternativeName>
        <fullName evidence="16">Potassium-binding and translocating subunit B</fullName>
    </alternativeName>
    <alternativeName>
        <fullName evidence="16">Potassium-translocating ATPase B chain</fullName>
    </alternativeName>
</protein>
<dbReference type="HAMAP" id="MF_00285">
    <property type="entry name" value="KdpB"/>
    <property type="match status" value="1"/>
</dbReference>
<gene>
    <name evidence="16" type="primary">kdpB</name>
    <name evidence="19" type="ORF">Ga0074812_12753</name>
</gene>
<evidence type="ECO:0000256" key="5">
    <source>
        <dbReference type="ARBA" id="ARBA00022553"/>
    </source>
</evidence>
<dbReference type="Gene3D" id="3.40.50.1000">
    <property type="entry name" value="HAD superfamily/HAD-like"/>
    <property type="match status" value="1"/>
</dbReference>
<keyword evidence="11 16" id="KW-0630">Potassium</keyword>
<sequence>MSTTTLAARAETAGDRQQPSPDQPHRVGGGLLDPKQMWKSLPSALRKLDPRTLWRNPVMLIVEVGAAFTTILAITDPSVFGWLITAWLWLTVVFANLAEAVAEGRGKAQAQALRRAKTDTQARRLVGWAPGRPAEAVAEELVPAPRLAQNDVVVVEAGEFIPGDGDIVEGIASVDESAITGESAPVIRESGGDRSSVTGGTKVLSDRIVVRITQKPGESFIDRMIALVEGANRRKTPNEIALNILLAALTVIFLLAVATLQPLAIYSKAQQPALPDTSTLTGDGITGIVLASLLVCLIPTTIGALLSAIGIAGMDRLVQRNVLAMSGRAVEAAGDVNTLLLDKTGTITLGNRQASAFLAAAGVSEAELADAAQLSSLADETPEGRSVVVFAKEHHGLRERTPGELRHATFVHFTAQTRMSGVDLTAEPTDGSVSGATAGARQVRKGAASAVTRWVRENGGQVPAQVGEIVDGISASGGTPLVVGEVIESPSGPVARVLGVIQLKDVVKSGMRERFDAMRRMGIRTIMITGDNPLTAKAIADEAGVDDFLAEATPEDKLALIRKEQAGGKLVAMTGDGTNDAPALAQADVGVAMNTGTSAAKEAGNMVDLDSNPTKLIEIVEIGKQLLITRGALTTFSIANDVAKYFAIIPAMFAGVYGGLDKLNIMRLASPESAILSAVIFNALVIIALIPLALRGVRYTPASASKLLSRNLYIYGLGGIVVPFVGIKIIDLLVQFIPGVG</sequence>
<keyword evidence="7 16" id="KW-0479">Metal-binding</keyword>
<dbReference type="PRINTS" id="PR00119">
    <property type="entry name" value="CATATPASE"/>
</dbReference>
<dbReference type="GO" id="GO:0000287">
    <property type="term" value="F:magnesium ion binding"/>
    <property type="evidence" value="ECO:0007669"/>
    <property type="project" value="UniProtKB-UniRule"/>
</dbReference>
<dbReference type="Pfam" id="PF00702">
    <property type="entry name" value="Hydrolase"/>
    <property type="match status" value="1"/>
</dbReference>
<dbReference type="InterPro" id="IPR001757">
    <property type="entry name" value="P_typ_ATPase"/>
</dbReference>
<dbReference type="PANTHER" id="PTHR43743:SF1">
    <property type="entry name" value="POTASSIUM-TRANSPORTING ATPASE ATP-BINDING SUBUNIT"/>
    <property type="match status" value="1"/>
</dbReference>
<comment type="function">
    <text evidence="16">Part of the high-affinity ATP-driven potassium transport (or Kdp) system, which catalyzes the hydrolysis of ATP coupled with the electrogenic transport of potassium into the cytoplasm. This subunit is responsible for energy coupling to the transport system and for the release of the potassium ions to the cytoplasm.</text>
</comment>
<dbReference type="NCBIfam" id="TIGR01497">
    <property type="entry name" value="kdpB"/>
    <property type="match status" value="1"/>
</dbReference>
<dbReference type="GO" id="GO:0016887">
    <property type="term" value="F:ATP hydrolysis activity"/>
    <property type="evidence" value="ECO:0007669"/>
    <property type="project" value="InterPro"/>
</dbReference>
<keyword evidence="13 16" id="KW-1133">Transmembrane helix</keyword>
<dbReference type="GO" id="GO:0005524">
    <property type="term" value="F:ATP binding"/>
    <property type="evidence" value="ECO:0007669"/>
    <property type="project" value="UniProtKB-UniRule"/>
</dbReference>
<feature type="transmembrane region" description="Helical" evidence="16">
    <location>
        <begin position="675"/>
        <end position="694"/>
    </location>
</feature>
<dbReference type="PANTHER" id="PTHR43743">
    <property type="entry name" value="POTASSIUM-TRANSPORTING ATPASE ATP-BINDING SUBUNIT"/>
    <property type="match status" value="1"/>
</dbReference>
<dbReference type="SFLD" id="SFLDF00027">
    <property type="entry name" value="p-type_atpase"/>
    <property type="match status" value="1"/>
</dbReference>
<keyword evidence="8 16" id="KW-0547">Nucleotide-binding</keyword>
<dbReference type="SUPFAM" id="SSF81660">
    <property type="entry name" value="Metal cation-transporting ATPase, ATP-binding domain N"/>
    <property type="match status" value="1"/>
</dbReference>
<dbReference type="InterPro" id="IPR044492">
    <property type="entry name" value="P_typ_ATPase_HD_dom"/>
</dbReference>
<evidence type="ECO:0000256" key="1">
    <source>
        <dbReference type="ARBA" id="ARBA00004651"/>
    </source>
</evidence>
<dbReference type="CDD" id="cd02078">
    <property type="entry name" value="P-type_ATPase_K"/>
    <property type="match status" value="1"/>
</dbReference>
<feature type="domain" description="P-type ATPase A" evidence="18">
    <location>
        <begin position="139"/>
        <end position="229"/>
    </location>
</feature>
<feature type="binding site" evidence="16">
    <location>
        <begin position="413"/>
        <end position="420"/>
    </location>
    <ligand>
        <name>ATP</name>
        <dbReference type="ChEBI" id="CHEBI:30616"/>
    </ligand>
</feature>
<evidence type="ECO:0000259" key="18">
    <source>
        <dbReference type="Pfam" id="PF00122"/>
    </source>
</evidence>
<keyword evidence="6 16" id="KW-0812">Transmembrane</keyword>
<keyword evidence="3 16" id="KW-1003">Cell membrane</keyword>
<evidence type="ECO:0000256" key="10">
    <source>
        <dbReference type="ARBA" id="ARBA00022842"/>
    </source>
</evidence>
<dbReference type="SUPFAM" id="SSF81665">
    <property type="entry name" value="Calcium ATPase, transmembrane domain M"/>
    <property type="match status" value="1"/>
</dbReference>
<name>A0A0S4QUU4_9ACTN</name>
<dbReference type="Proteomes" id="UP000198802">
    <property type="component" value="Unassembled WGS sequence"/>
</dbReference>
<dbReference type="Gene3D" id="3.40.1110.10">
    <property type="entry name" value="Calcium-transporting ATPase, cytoplasmic domain N"/>
    <property type="match status" value="1"/>
</dbReference>
<evidence type="ECO:0000256" key="15">
    <source>
        <dbReference type="ARBA" id="ARBA00023136"/>
    </source>
</evidence>
<feature type="transmembrane region" description="Helical" evidence="16">
    <location>
        <begin position="80"/>
        <end position="98"/>
    </location>
</feature>
<evidence type="ECO:0000256" key="7">
    <source>
        <dbReference type="ARBA" id="ARBA00022723"/>
    </source>
</evidence>
<keyword evidence="20" id="KW-1185">Reference proteome</keyword>
<keyword evidence="5 16" id="KW-0597">Phosphoprotein</keyword>
<dbReference type="GO" id="GO:0008556">
    <property type="term" value="F:P-type potassium transmembrane transporter activity"/>
    <property type="evidence" value="ECO:0007669"/>
    <property type="project" value="UniProtKB-UniRule"/>
</dbReference>
<feature type="transmembrane region" description="Helical" evidence="16">
    <location>
        <begin position="53"/>
        <end position="74"/>
    </location>
</feature>
<dbReference type="AlphaFoldDB" id="A0A0S4QUU4"/>
<evidence type="ECO:0000256" key="12">
    <source>
        <dbReference type="ARBA" id="ARBA00022967"/>
    </source>
</evidence>
<keyword evidence="2 16" id="KW-0813">Transport</keyword>
<keyword evidence="14 16" id="KW-0406">Ion transport</keyword>